<gene>
    <name evidence="2" type="primary">IRF2</name>
</gene>
<evidence type="ECO:0000313" key="2">
    <source>
        <dbReference type="EMBL" id="CCQ43169.1"/>
    </source>
</evidence>
<accession>L8E7Q0</accession>
<feature type="region of interest" description="Disordered" evidence="1">
    <location>
        <begin position="1"/>
        <end position="47"/>
    </location>
</feature>
<organism evidence="2">
    <name type="scientific">Homo sapiens</name>
    <name type="common">Human</name>
    <dbReference type="NCBI Taxonomy" id="9606"/>
    <lineage>
        <taxon>Eukaryota</taxon>
        <taxon>Metazoa</taxon>
        <taxon>Chordata</taxon>
        <taxon>Craniata</taxon>
        <taxon>Vertebrata</taxon>
        <taxon>Euteleostomi</taxon>
        <taxon>Mammalia</taxon>
        <taxon>Eutheria</taxon>
        <taxon>Euarchontoglires</taxon>
        <taxon>Primates</taxon>
        <taxon>Haplorrhini</taxon>
        <taxon>Catarrhini</taxon>
        <taxon>Hominidae</taxon>
        <taxon>Homo</taxon>
    </lineage>
</organism>
<dbReference type="AlphaFoldDB" id="L8E7Q0"/>
<reference evidence="2" key="1">
    <citation type="journal article" date="2013" name="PLoS ONE">
        <title>Direct detection of alternative open reading frames translation products in human significantly expands the proteome.</title>
        <authorList>
            <person name="Vanderperre B."/>
            <person name="Lucier J.-F."/>
            <person name="Motard J."/>
            <person name="Tremblay G."/>
            <person name="Vanderperre S."/>
            <person name="Wisztorski M."/>
            <person name="Salzet M."/>
            <person name="Boisvert F.-M."/>
            <person name="Roucou X."/>
        </authorList>
    </citation>
    <scope>NUCLEOTIDE SEQUENCE</scope>
</reference>
<dbReference type="OrthoDB" id="6538197at2759"/>
<dbReference type="ChiTaRS" id="IRF2">
    <property type="organism name" value="human"/>
</dbReference>
<protein>
    <submittedName>
        <fullName evidence="2">Alternative protein IRF2</fullName>
    </submittedName>
</protein>
<feature type="compositionally biased region" description="Low complexity" evidence="1">
    <location>
        <begin position="30"/>
        <end position="39"/>
    </location>
</feature>
<sequence length="47" mass="5422">MPSGSTECCPYQNGLLRKERNQRQKKKTKLSTSSKNQLSHLWGLVME</sequence>
<name>L8E7Q0_HUMAN</name>
<proteinExistence type="predicted"/>
<evidence type="ECO:0000256" key="1">
    <source>
        <dbReference type="SAM" id="MobiDB-lite"/>
    </source>
</evidence>
<dbReference type="EMBL" id="HF583672">
    <property type="protein sequence ID" value="CCQ43169.1"/>
    <property type="molecule type" value="Genomic_DNA"/>
</dbReference>